<dbReference type="PATRIC" id="fig|662476.7.peg.2887"/>
<dbReference type="GeneID" id="64823511"/>
<proteinExistence type="predicted"/>
<organism evidence="2 3">
    <name type="scientific">Haloarcula marismortui ATCC 33800</name>
    <dbReference type="NCBI Taxonomy" id="662476"/>
    <lineage>
        <taxon>Archaea</taxon>
        <taxon>Methanobacteriati</taxon>
        <taxon>Methanobacteriota</taxon>
        <taxon>Stenosarchaea group</taxon>
        <taxon>Halobacteria</taxon>
        <taxon>Halobacteriales</taxon>
        <taxon>Haloarculaceae</taxon>
        <taxon>Haloarcula</taxon>
    </lineage>
</organism>
<dbReference type="EMBL" id="AOLR01000021">
    <property type="protein sequence ID" value="EMA12952.1"/>
    <property type="molecule type" value="Genomic_DNA"/>
</dbReference>
<feature type="transmembrane region" description="Helical" evidence="1">
    <location>
        <begin position="48"/>
        <end position="65"/>
    </location>
</feature>
<name>M0JUW3_9EURY</name>
<keyword evidence="1" id="KW-1133">Transmembrane helix</keyword>
<protein>
    <submittedName>
        <fullName evidence="2">Uncharacterized protein</fullName>
    </submittedName>
</protein>
<evidence type="ECO:0000313" key="2">
    <source>
        <dbReference type="EMBL" id="EMA12952.1"/>
    </source>
</evidence>
<keyword evidence="3" id="KW-1185">Reference proteome</keyword>
<dbReference type="RefSeq" id="WP_004964252.1">
    <property type="nucleotide sequence ID" value="NZ_AOLR01000021.1"/>
</dbReference>
<dbReference type="AlphaFoldDB" id="M0JUW3"/>
<dbReference type="Proteomes" id="UP000011659">
    <property type="component" value="Unassembled WGS sequence"/>
</dbReference>
<keyword evidence="1" id="KW-0812">Transmembrane</keyword>
<sequence>MVGPDMSFPYHTVPDGSAALPHHYVTATLAALVPILIVWDNYPQREPWIALCGVLGGLVSFGMIWPRYPVIGASLTLVANAVVLLAPFRPGWREWPRRHAVAVVVLALVAADDSLQHALGWHTPIDSAWKAGGRTTVTHLGELVAQAL</sequence>
<evidence type="ECO:0000313" key="3">
    <source>
        <dbReference type="Proteomes" id="UP000011659"/>
    </source>
</evidence>
<feature type="transmembrane region" description="Helical" evidence="1">
    <location>
        <begin position="20"/>
        <end position="39"/>
    </location>
</feature>
<comment type="caution">
    <text evidence="2">The sequence shown here is derived from an EMBL/GenBank/DDBJ whole genome shotgun (WGS) entry which is preliminary data.</text>
</comment>
<gene>
    <name evidence="2" type="ORF">C436_14415</name>
</gene>
<feature type="transmembrane region" description="Helical" evidence="1">
    <location>
        <begin position="71"/>
        <end position="88"/>
    </location>
</feature>
<reference evidence="2 3" key="1">
    <citation type="journal article" date="2014" name="PLoS Genet.">
        <title>Phylogenetically driven sequencing of extremely halophilic archaea reveals strategies for static and dynamic osmo-response.</title>
        <authorList>
            <person name="Becker E.A."/>
            <person name="Seitzer P.M."/>
            <person name="Tritt A."/>
            <person name="Larsen D."/>
            <person name="Krusor M."/>
            <person name="Yao A.I."/>
            <person name="Wu D."/>
            <person name="Madern D."/>
            <person name="Eisen J.A."/>
            <person name="Darling A.E."/>
            <person name="Facciotti M.T."/>
        </authorList>
    </citation>
    <scope>NUCLEOTIDE SEQUENCE [LARGE SCALE GENOMIC DNA]</scope>
    <source>
        <strain evidence="2 3">ATCC 33800</strain>
    </source>
</reference>
<keyword evidence="1" id="KW-0472">Membrane</keyword>
<evidence type="ECO:0000256" key="1">
    <source>
        <dbReference type="SAM" id="Phobius"/>
    </source>
</evidence>
<accession>M0JUW3</accession>